<keyword evidence="3" id="KW-1185">Reference proteome</keyword>
<dbReference type="AlphaFoldDB" id="A0A0D0CSZ0"/>
<accession>A0A0D0CSZ0</accession>
<feature type="compositionally biased region" description="Low complexity" evidence="1">
    <location>
        <begin position="152"/>
        <end position="166"/>
    </location>
</feature>
<sequence>MAQPTLSQQALWVVPFLLQKSKKGTPVRARLSIALSEVASSSTSLDPTSHSPSLRLPLWVPPTPSFYPCKVSSAESCPAFAPPRPACSSTVPPVPSSLSSFLNLANHFNIVDPSIQHFLHSSILSITPHLDASSFLQALAAPQPLPIPSPHGLGTAPGPSPSLSASSSAMSITIHTVPSNPVKLAGHQLADPKTVIDIIK</sequence>
<evidence type="ECO:0000313" key="3">
    <source>
        <dbReference type="Proteomes" id="UP000054538"/>
    </source>
</evidence>
<dbReference type="Proteomes" id="UP000054538">
    <property type="component" value="Unassembled WGS sequence"/>
</dbReference>
<reference evidence="3" key="2">
    <citation type="submission" date="2015-01" db="EMBL/GenBank/DDBJ databases">
        <title>Evolutionary Origins and Diversification of the Mycorrhizal Mutualists.</title>
        <authorList>
            <consortium name="DOE Joint Genome Institute"/>
            <consortium name="Mycorrhizal Genomics Consortium"/>
            <person name="Kohler A."/>
            <person name="Kuo A."/>
            <person name="Nagy L.G."/>
            <person name="Floudas D."/>
            <person name="Copeland A."/>
            <person name="Barry K.W."/>
            <person name="Cichocki N."/>
            <person name="Veneault-Fourrey C."/>
            <person name="LaButti K."/>
            <person name="Lindquist E.A."/>
            <person name="Lipzen A."/>
            <person name="Lundell T."/>
            <person name="Morin E."/>
            <person name="Murat C."/>
            <person name="Riley R."/>
            <person name="Ohm R."/>
            <person name="Sun H."/>
            <person name="Tunlid A."/>
            <person name="Henrissat B."/>
            <person name="Grigoriev I.V."/>
            <person name="Hibbett D.S."/>
            <person name="Martin F."/>
        </authorList>
    </citation>
    <scope>NUCLEOTIDE SEQUENCE [LARGE SCALE GENOMIC DNA]</scope>
    <source>
        <strain evidence="3">Ve08.2h10</strain>
    </source>
</reference>
<protein>
    <submittedName>
        <fullName evidence="2">Unplaced genomic scaffold scaffold_4339, whole genome shotgun sequence</fullName>
    </submittedName>
</protein>
<evidence type="ECO:0000256" key="1">
    <source>
        <dbReference type="SAM" id="MobiDB-lite"/>
    </source>
</evidence>
<gene>
    <name evidence="2" type="ORF">PAXRUDRAFT_20207</name>
</gene>
<feature type="region of interest" description="Disordered" evidence="1">
    <location>
        <begin position="147"/>
        <end position="166"/>
    </location>
</feature>
<organism evidence="2 3">
    <name type="scientific">Paxillus rubicundulus Ve08.2h10</name>
    <dbReference type="NCBI Taxonomy" id="930991"/>
    <lineage>
        <taxon>Eukaryota</taxon>
        <taxon>Fungi</taxon>
        <taxon>Dikarya</taxon>
        <taxon>Basidiomycota</taxon>
        <taxon>Agaricomycotina</taxon>
        <taxon>Agaricomycetes</taxon>
        <taxon>Agaricomycetidae</taxon>
        <taxon>Boletales</taxon>
        <taxon>Paxilineae</taxon>
        <taxon>Paxillaceae</taxon>
        <taxon>Paxillus</taxon>
    </lineage>
</organism>
<reference evidence="2 3" key="1">
    <citation type="submission" date="2014-04" db="EMBL/GenBank/DDBJ databases">
        <authorList>
            <consortium name="DOE Joint Genome Institute"/>
            <person name="Kuo A."/>
            <person name="Kohler A."/>
            <person name="Jargeat P."/>
            <person name="Nagy L.G."/>
            <person name="Floudas D."/>
            <person name="Copeland A."/>
            <person name="Barry K.W."/>
            <person name="Cichocki N."/>
            <person name="Veneault-Fourrey C."/>
            <person name="LaButti K."/>
            <person name="Lindquist E.A."/>
            <person name="Lipzen A."/>
            <person name="Lundell T."/>
            <person name="Morin E."/>
            <person name="Murat C."/>
            <person name="Sun H."/>
            <person name="Tunlid A."/>
            <person name="Henrissat B."/>
            <person name="Grigoriev I.V."/>
            <person name="Hibbett D.S."/>
            <person name="Martin F."/>
            <person name="Nordberg H.P."/>
            <person name="Cantor M.N."/>
            <person name="Hua S.X."/>
        </authorList>
    </citation>
    <scope>NUCLEOTIDE SEQUENCE [LARGE SCALE GENOMIC DNA]</scope>
    <source>
        <strain evidence="2 3">Ve08.2h10</strain>
    </source>
</reference>
<dbReference type="EMBL" id="KN829161">
    <property type="protein sequence ID" value="KIK74106.1"/>
    <property type="molecule type" value="Genomic_DNA"/>
</dbReference>
<evidence type="ECO:0000313" key="2">
    <source>
        <dbReference type="EMBL" id="KIK74106.1"/>
    </source>
</evidence>
<proteinExistence type="predicted"/>
<dbReference type="InParanoid" id="A0A0D0CSZ0"/>
<name>A0A0D0CSZ0_9AGAM</name>
<dbReference type="HOGENOM" id="CLU_1366649_0_0_1"/>